<dbReference type="KEGG" id="rpe:RPE_2449"/>
<gene>
    <name evidence="1" type="ordered locus">RPE_2449</name>
</gene>
<accession>Q07NU6</accession>
<sequence length="296" mass="33993">MDSQRKSANTLLAAAQGLPQGDNSVWQDRTIVWKQPESWMPALTAWLGPDFRADAMRRLRPGQFRDICWDHSDWLTVLDRCIKGSIDDLIFSLGIGLLDAKVRTYHGCRTEDAGSYFREGLLTHNRERLKARVLTIIEAHQELHYFRSELDRAIAEVGNELDHGKAYVILSDEAMLRDSAHYLIHGSEWIMSLFDERGRRILRGLGVPTFIEIDLPTAMTHSDDRDQLARAMLMEWTRLACNGHEWSAPIDLSFMLIRDVPPECIVGHTHPARMTDPHDGMREYRPSVTWCKFCPP</sequence>
<organism evidence="1">
    <name type="scientific">Rhodopseudomonas palustris (strain BisA53)</name>
    <dbReference type="NCBI Taxonomy" id="316055"/>
    <lineage>
        <taxon>Bacteria</taxon>
        <taxon>Pseudomonadati</taxon>
        <taxon>Pseudomonadota</taxon>
        <taxon>Alphaproteobacteria</taxon>
        <taxon>Hyphomicrobiales</taxon>
        <taxon>Nitrobacteraceae</taxon>
        <taxon>Rhodopseudomonas</taxon>
    </lineage>
</organism>
<reference evidence="1" key="1">
    <citation type="submission" date="2006-09" db="EMBL/GenBank/DDBJ databases">
        <title>Complete sequence of Rhodopseudomonas palustris BisA53.</title>
        <authorList>
            <consortium name="US DOE Joint Genome Institute"/>
            <person name="Copeland A."/>
            <person name="Lucas S."/>
            <person name="Lapidus A."/>
            <person name="Barry K."/>
            <person name="Detter J.C."/>
            <person name="Glavina del Rio T."/>
            <person name="Hammon N."/>
            <person name="Israni S."/>
            <person name="Dalin E."/>
            <person name="Tice H."/>
            <person name="Pitluck S."/>
            <person name="Chain P."/>
            <person name="Malfatti S."/>
            <person name="Shin M."/>
            <person name="Vergez L."/>
            <person name="Schmutz J."/>
            <person name="Larimer F."/>
            <person name="Land M."/>
            <person name="Hauser L."/>
            <person name="Pelletier D.A."/>
            <person name="Kyrpides N."/>
            <person name="Kim E."/>
            <person name="Harwood C.S."/>
            <person name="Oda Y."/>
            <person name="Richardson P."/>
        </authorList>
    </citation>
    <scope>NUCLEOTIDE SEQUENCE [LARGE SCALE GENOMIC DNA]</scope>
    <source>
        <strain evidence="1">BisA53</strain>
    </source>
</reference>
<protein>
    <submittedName>
        <fullName evidence="1">Uncharacterized protein</fullName>
    </submittedName>
</protein>
<name>Q07NU6_RHOP5</name>
<dbReference type="AlphaFoldDB" id="Q07NU6"/>
<dbReference type="EMBL" id="CP000463">
    <property type="protein sequence ID" value="ABJ06388.1"/>
    <property type="molecule type" value="Genomic_DNA"/>
</dbReference>
<dbReference type="HOGENOM" id="CLU_1033941_0_0_5"/>
<evidence type="ECO:0000313" key="1">
    <source>
        <dbReference type="EMBL" id="ABJ06388.1"/>
    </source>
</evidence>
<proteinExistence type="predicted"/>
<dbReference type="eggNOG" id="ENOG50346TH">
    <property type="taxonomic scope" value="Bacteria"/>
</dbReference>